<accession>A0A1G6VQ54</accession>
<dbReference type="GO" id="GO:0140662">
    <property type="term" value="F:ATP-dependent protein folding chaperone"/>
    <property type="evidence" value="ECO:0007669"/>
    <property type="project" value="InterPro"/>
</dbReference>
<evidence type="ECO:0000313" key="8">
    <source>
        <dbReference type="EMBL" id="SDD55671.1"/>
    </source>
</evidence>
<dbReference type="Gene3D" id="3.90.640.10">
    <property type="entry name" value="Actin, Chain A, domain 4"/>
    <property type="match status" value="1"/>
</dbReference>
<dbReference type="PRINTS" id="PR00301">
    <property type="entry name" value="HEATSHOCK70"/>
</dbReference>
<name>A0A1G6VQ54_9ACTN</name>
<dbReference type="SUPFAM" id="SSF53067">
    <property type="entry name" value="Actin-like ATPase domain"/>
    <property type="match status" value="2"/>
</dbReference>
<gene>
    <name evidence="8" type="ORF">SAMN05216270_10570</name>
</gene>
<dbReference type="Pfam" id="PF00012">
    <property type="entry name" value="HSP70"/>
    <property type="match status" value="1"/>
</dbReference>
<dbReference type="PANTHER" id="PTHR42749">
    <property type="entry name" value="CELL SHAPE-DETERMINING PROTEIN MREB"/>
    <property type="match status" value="1"/>
</dbReference>
<dbReference type="GO" id="GO:0005524">
    <property type="term" value="F:ATP binding"/>
    <property type="evidence" value="ECO:0007669"/>
    <property type="project" value="UniProtKB-KW"/>
</dbReference>
<keyword evidence="6" id="KW-0853">WD repeat</keyword>
<dbReference type="PROSITE" id="PS01036">
    <property type="entry name" value="HSP70_3"/>
    <property type="match status" value="1"/>
</dbReference>
<evidence type="ECO:0000256" key="5">
    <source>
        <dbReference type="ARBA" id="ARBA00023186"/>
    </source>
</evidence>
<comment type="similarity">
    <text evidence="1">Belongs to the heat shock protein 70 family.</text>
</comment>
<dbReference type="Gene3D" id="2.130.10.10">
    <property type="entry name" value="YVTN repeat-like/Quinoprotein amine dehydrogenase"/>
    <property type="match status" value="1"/>
</dbReference>
<dbReference type="SUPFAM" id="SSF50998">
    <property type="entry name" value="Quinoprotein alcohol dehydrogenase-like"/>
    <property type="match status" value="1"/>
</dbReference>
<protein>
    <submittedName>
        <fullName evidence="8">Hsp70 protein</fullName>
    </submittedName>
</protein>
<feature type="repeat" description="WD" evidence="6">
    <location>
        <begin position="538"/>
        <end position="581"/>
    </location>
</feature>
<keyword evidence="3" id="KW-0067">ATP-binding</keyword>
<evidence type="ECO:0000313" key="9">
    <source>
        <dbReference type="Proteomes" id="UP000198949"/>
    </source>
</evidence>
<evidence type="ECO:0000256" key="2">
    <source>
        <dbReference type="ARBA" id="ARBA00022741"/>
    </source>
</evidence>
<dbReference type="InterPro" id="IPR015943">
    <property type="entry name" value="WD40/YVTN_repeat-like_dom_sf"/>
</dbReference>
<keyword evidence="9" id="KW-1185">Reference proteome</keyword>
<evidence type="ECO:0000256" key="3">
    <source>
        <dbReference type="ARBA" id="ARBA00022840"/>
    </source>
</evidence>
<dbReference type="InterPro" id="IPR018181">
    <property type="entry name" value="Heat_shock_70_CS"/>
</dbReference>
<dbReference type="InterPro" id="IPR013126">
    <property type="entry name" value="Hsp_70_fam"/>
</dbReference>
<dbReference type="STRING" id="58114.SAMN05216270_10570"/>
<evidence type="ECO:0000256" key="4">
    <source>
        <dbReference type="ARBA" id="ARBA00023016"/>
    </source>
</evidence>
<dbReference type="EMBL" id="FNAD01000005">
    <property type="protein sequence ID" value="SDD55671.1"/>
    <property type="molecule type" value="Genomic_DNA"/>
</dbReference>
<keyword evidence="5" id="KW-0143">Chaperone</keyword>
<proteinExistence type="inferred from homology"/>
<dbReference type="InterPro" id="IPR001680">
    <property type="entry name" value="WD40_rpt"/>
</dbReference>
<dbReference type="InterPro" id="IPR011047">
    <property type="entry name" value="Quinoprotein_ADH-like_sf"/>
</dbReference>
<evidence type="ECO:0000256" key="7">
    <source>
        <dbReference type="SAM" id="MobiDB-lite"/>
    </source>
</evidence>
<evidence type="ECO:0000256" key="6">
    <source>
        <dbReference type="PROSITE-ProRule" id="PRU00221"/>
    </source>
</evidence>
<dbReference type="InterPro" id="IPR043129">
    <property type="entry name" value="ATPase_NBD"/>
</dbReference>
<dbReference type="PANTHER" id="PTHR42749:SF1">
    <property type="entry name" value="CELL SHAPE-DETERMINING PROTEIN MREB"/>
    <property type="match status" value="1"/>
</dbReference>
<sequence>MSPGPQGTSLGVDFGTSHTIAVVRRADGSVRPLLFDGAPLMPSAVCADPDGGLLVGRDAVHSGRRHPERFEPNPKRLIDRPSTLLGEREYQVADLIAAVLDAVADECRRVVGHPAQVTLTVPAEWGPARRRVVEDAAARSGLGQVRLVPEPVAAATYYAEALKHRMAVGASIVVYDLGAGTFDASVVRRTGDGFETVALDGRSDLGGLDIDAALIEHLGVTYGTRDGWKRLINPTTIEERRHFREFQEEVRSAKERLSRHQQADIAIPLLDVEAHLTRTELERIAAPHLEQTIRVTQAVIRSADLDVADSAGVFLVGGASRMPLVATMLHRSLGLAPTVLDQPEVVVAEGSVLWTQAGPGTATFPLQYPATPAASAYAPTALTPHASPQQAPPHTEPAAPQQLPSAPYRPTPQAAPSPQEARNAAPVSPPGTNYQPPRQDPGRALPPRAQQTPPVAVSGGDDPPPRTEAQRLRARRVGRRLIAGFIAVDLVIIAGLAWYFNRDNGDDDSGGSFDVEAGGYFDADWDPAVAGTMVSEAVGAHDGAVISFAAVDTEDGQMLFSAESDGTIKQWSMDAGDLVSTYTVEDGIDRIEATATSEGEPMIVAVDHGYSPHVWTPSTQEFRYSGTPELAGDVGRIAVGIDDGTPVLGILNEESFELFGIEGGGTFGVSPIPGNNGWPNFFTSTEGGYTGLVAVDPSHRLSEIDSSGAGIVGYLDDTGDWPEDVAVAALRVVYYDGAAHAMMLGEDETLYFWNLETYEPAFNPVLHAGAGDRFHDRILDTEAGPAFMYVDAAADAYLQDFAASEPMPLDSATTGDVTGLEDLTANDQRIAVTGDADGNIQFWSLGL</sequence>
<keyword evidence="4" id="KW-0346">Stress response</keyword>
<dbReference type="Gene3D" id="3.30.420.40">
    <property type="match status" value="2"/>
</dbReference>
<dbReference type="AlphaFoldDB" id="A0A1G6VQ54"/>
<feature type="region of interest" description="Disordered" evidence="7">
    <location>
        <begin position="383"/>
        <end position="467"/>
    </location>
</feature>
<organism evidence="8 9">
    <name type="scientific">Glycomyces harbinensis</name>
    <dbReference type="NCBI Taxonomy" id="58114"/>
    <lineage>
        <taxon>Bacteria</taxon>
        <taxon>Bacillati</taxon>
        <taxon>Actinomycetota</taxon>
        <taxon>Actinomycetes</taxon>
        <taxon>Glycomycetales</taxon>
        <taxon>Glycomycetaceae</taxon>
        <taxon>Glycomyces</taxon>
    </lineage>
</organism>
<keyword evidence="2" id="KW-0547">Nucleotide-binding</keyword>
<reference evidence="9" key="1">
    <citation type="submission" date="2016-10" db="EMBL/GenBank/DDBJ databases">
        <authorList>
            <person name="Varghese N."/>
            <person name="Submissions S."/>
        </authorList>
    </citation>
    <scope>NUCLEOTIDE SEQUENCE [LARGE SCALE GENOMIC DNA]</scope>
    <source>
        <strain evidence="9">CGMCC 4.3516</strain>
    </source>
</reference>
<dbReference type="PROSITE" id="PS50082">
    <property type="entry name" value="WD_REPEATS_2"/>
    <property type="match status" value="1"/>
</dbReference>
<dbReference type="RefSeq" id="WP_091033002.1">
    <property type="nucleotide sequence ID" value="NZ_FNAD01000005.1"/>
</dbReference>
<evidence type="ECO:0000256" key="1">
    <source>
        <dbReference type="ARBA" id="ARBA00007381"/>
    </source>
</evidence>
<dbReference type="Proteomes" id="UP000198949">
    <property type="component" value="Unassembled WGS sequence"/>
</dbReference>